<dbReference type="STRING" id="243090.RB4459"/>
<dbReference type="HOGENOM" id="CLU_037945_7_0_0"/>
<evidence type="ECO:0000313" key="11">
    <source>
        <dbReference type="Proteomes" id="UP000001025"/>
    </source>
</evidence>
<evidence type="ECO:0000313" key="10">
    <source>
        <dbReference type="EMBL" id="CAD73798.1"/>
    </source>
</evidence>
<protein>
    <recommendedName>
        <fullName evidence="9">BON domain-containing protein</fullName>
    </recommendedName>
</protein>
<comment type="subcellular location">
    <subcellularLocation>
        <location evidence="1">Cell membrane</location>
        <topology evidence="1">Multi-pass membrane protein</topology>
    </subcellularLocation>
</comment>
<dbReference type="SUPFAM" id="SSF50182">
    <property type="entry name" value="Sm-like ribonucleoproteins"/>
    <property type="match status" value="1"/>
</dbReference>
<dbReference type="Gene3D" id="3.30.70.100">
    <property type="match status" value="1"/>
</dbReference>
<dbReference type="KEGG" id="rba:RB4459"/>
<keyword evidence="3" id="KW-1003">Cell membrane</keyword>
<feature type="region of interest" description="Disordered" evidence="7">
    <location>
        <begin position="439"/>
        <end position="462"/>
    </location>
</feature>
<feature type="domain" description="BON" evidence="9">
    <location>
        <begin position="81"/>
        <end position="150"/>
    </location>
</feature>
<feature type="transmembrane region" description="Helical" evidence="8">
    <location>
        <begin position="178"/>
        <end position="200"/>
    </location>
</feature>
<keyword evidence="5 8" id="KW-1133">Transmembrane helix</keyword>
<dbReference type="Gene3D" id="2.30.30.60">
    <property type="match status" value="1"/>
</dbReference>
<dbReference type="SUPFAM" id="SSF82861">
    <property type="entry name" value="Mechanosensitive channel protein MscS (YggB), transmembrane region"/>
    <property type="match status" value="1"/>
</dbReference>
<dbReference type="EMBL" id="BX294140">
    <property type="protein sequence ID" value="CAD73798.1"/>
    <property type="molecule type" value="Genomic_DNA"/>
</dbReference>
<name>Q7USJ8_RHOBA</name>
<dbReference type="eggNOG" id="COG2823">
    <property type="taxonomic scope" value="Bacteria"/>
</dbReference>
<dbReference type="eggNOG" id="COG0668">
    <property type="taxonomic scope" value="Bacteria"/>
</dbReference>
<evidence type="ECO:0000256" key="4">
    <source>
        <dbReference type="ARBA" id="ARBA00022692"/>
    </source>
</evidence>
<dbReference type="AlphaFoldDB" id="Q7USJ8"/>
<keyword evidence="6 8" id="KW-0472">Membrane</keyword>
<proteinExistence type="inferred from homology"/>
<dbReference type="InterPro" id="IPR011014">
    <property type="entry name" value="MscS_channel_TM-2"/>
</dbReference>
<comment type="similarity">
    <text evidence="2">Belongs to the MscS (TC 1.A.23) family.</text>
</comment>
<organism evidence="10 11">
    <name type="scientific">Rhodopirellula baltica (strain DSM 10527 / NCIMB 13988 / SH1)</name>
    <dbReference type="NCBI Taxonomy" id="243090"/>
    <lineage>
        <taxon>Bacteria</taxon>
        <taxon>Pseudomonadati</taxon>
        <taxon>Planctomycetota</taxon>
        <taxon>Planctomycetia</taxon>
        <taxon>Pirellulales</taxon>
        <taxon>Pirellulaceae</taxon>
        <taxon>Rhodopirellula</taxon>
    </lineage>
</organism>
<dbReference type="EnsemblBacteria" id="CAD73798">
    <property type="protein sequence ID" value="CAD73798"/>
    <property type="gene ID" value="RB4459"/>
</dbReference>
<dbReference type="InterPro" id="IPR007055">
    <property type="entry name" value="BON_dom"/>
</dbReference>
<dbReference type="InterPro" id="IPR023408">
    <property type="entry name" value="MscS_beta-dom_sf"/>
</dbReference>
<dbReference type="FunCoup" id="Q7USJ8">
    <property type="interactions" value="183"/>
</dbReference>
<dbReference type="InterPro" id="IPR010920">
    <property type="entry name" value="LSM_dom_sf"/>
</dbReference>
<keyword evidence="11" id="KW-1185">Reference proteome</keyword>
<sequence>MKNPSAISKRPSKMKTDFQMSGESRWSDWAYKTIRYVFVLVVMLCISVAANRVSAQETSEAEPVEDTNAPAETVSVQNISDDDAIRDRLTKIFDSAKEAGWLSDAEVELQSGIVTIRGQADTEEHRQWAENVARKTEDVVAVINELSIDSAVDLASTREVVTKSLDSLWTDFLVRSPLLVAALFVVLVTSLLSKLASWIIHRLLDNRGMRTSLKDLVNQLSSIAIWIVGLLIATVVAFPGMTPSKALTVLGLGSVAIGFAFKDIFENFFAGILILWGYPFDRGDFITCGDLTGEVKQITIRNTLIRKLDGELAVVPNASLFKNNVDVLTSQPQRRVRIICGVAYDEDVDQSRDVIKQAVQSCETVQGKRTVEVFAKEFADSSINFEVAWWAGSKPLDIRRSRDEVVAAIKRDLDAAGIEIPFPYRTLTFKNPEHIGFKTTESVVENKGPGDHRSTPTEESES</sequence>
<evidence type="ECO:0000256" key="8">
    <source>
        <dbReference type="SAM" id="Phobius"/>
    </source>
</evidence>
<dbReference type="Gene3D" id="3.30.1340.30">
    <property type="match status" value="1"/>
</dbReference>
<evidence type="ECO:0000259" key="9">
    <source>
        <dbReference type="PROSITE" id="PS50914"/>
    </source>
</evidence>
<dbReference type="Pfam" id="PF04972">
    <property type="entry name" value="BON"/>
    <property type="match status" value="1"/>
</dbReference>
<dbReference type="InterPro" id="IPR011066">
    <property type="entry name" value="MscS_channel_C_sf"/>
</dbReference>
<dbReference type="GO" id="GO:0008381">
    <property type="term" value="F:mechanosensitive monoatomic ion channel activity"/>
    <property type="evidence" value="ECO:0007669"/>
    <property type="project" value="InterPro"/>
</dbReference>
<dbReference type="Pfam" id="PF00924">
    <property type="entry name" value="MS_channel_2nd"/>
    <property type="match status" value="1"/>
</dbReference>
<reference evidence="10 11" key="1">
    <citation type="journal article" date="2003" name="Proc. Natl. Acad. Sci. U.S.A.">
        <title>Complete genome sequence of the marine planctomycete Pirellula sp. strain 1.</title>
        <authorList>
            <person name="Gloeckner F.O."/>
            <person name="Kube M."/>
            <person name="Bauer M."/>
            <person name="Teeling H."/>
            <person name="Lombardot T."/>
            <person name="Ludwig W."/>
            <person name="Gade D."/>
            <person name="Beck A."/>
            <person name="Borzym K."/>
            <person name="Heitmann K."/>
            <person name="Rabus R."/>
            <person name="Schlesner H."/>
            <person name="Amann R."/>
            <person name="Reinhardt R."/>
        </authorList>
    </citation>
    <scope>NUCLEOTIDE SEQUENCE [LARGE SCALE GENOMIC DNA]</scope>
    <source>
        <strain evidence="11">DSM 10527 / NCIMB 13988 / SH1</strain>
    </source>
</reference>
<dbReference type="InParanoid" id="Q7USJ8"/>
<evidence type="ECO:0000256" key="6">
    <source>
        <dbReference type="ARBA" id="ARBA00023136"/>
    </source>
</evidence>
<dbReference type="PROSITE" id="PS50914">
    <property type="entry name" value="BON"/>
    <property type="match status" value="1"/>
</dbReference>
<dbReference type="Gene3D" id="1.10.287.1260">
    <property type="match status" value="1"/>
</dbReference>
<keyword evidence="4 8" id="KW-0812">Transmembrane</keyword>
<accession>Q7USJ8</accession>
<dbReference type="GO" id="GO:0005886">
    <property type="term" value="C:plasma membrane"/>
    <property type="evidence" value="ECO:0007669"/>
    <property type="project" value="UniProtKB-SubCell"/>
</dbReference>
<dbReference type="Pfam" id="PF21082">
    <property type="entry name" value="MS_channel_3rd"/>
    <property type="match status" value="1"/>
</dbReference>
<dbReference type="PANTHER" id="PTHR30221">
    <property type="entry name" value="SMALL-CONDUCTANCE MECHANOSENSITIVE CHANNEL"/>
    <property type="match status" value="1"/>
</dbReference>
<evidence type="ECO:0000256" key="7">
    <source>
        <dbReference type="SAM" id="MobiDB-lite"/>
    </source>
</evidence>
<evidence type="ECO:0000256" key="3">
    <source>
        <dbReference type="ARBA" id="ARBA00022475"/>
    </source>
</evidence>
<dbReference type="PANTHER" id="PTHR30221:SF1">
    <property type="entry name" value="SMALL-CONDUCTANCE MECHANOSENSITIVE CHANNEL"/>
    <property type="match status" value="1"/>
</dbReference>
<evidence type="ECO:0000256" key="1">
    <source>
        <dbReference type="ARBA" id="ARBA00004651"/>
    </source>
</evidence>
<feature type="transmembrane region" description="Helical" evidence="8">
    <location>
        <begin position="220"/>
        <end position="240"/>
    </location>
</feature>
<dbReference type="InterPro" id="IPR049278">
    <property type="entry name" value="MS_channel_C"/>
</dbReference>
<dbReference type="InterPro" id="IPR006685">
    <property type="entry name" value="MscS_channel_2nd"/>
</dbReference>
<dbReference type="InterPro" id="IPR045275">
    <property type="entry name" value="MscS_archaea/bacteria_type"/>
</dbReference>
<evidence type="ECO:0000256" key="2">
    <source>
        <dbReference type="ARBA" id="ARBA00008017"/>
    </source>
</evidence>
<dbReference type="OrthoDB" id="9809206at2"/>
<evidence type="ECO:0000256" key="5">
    <source>
        <dbReference type="ARBA" id="ARBA00022989"/>
    </source>
</evidence>
<dbReference type="Proteomes" id="UP000001025">
    <property type="component" value="Chromosome"/>
</dbReference>
<gene>
    <name evidence="10" type="ordered locus">RB4459</name>
</gene>
<dbReference type="PATRIC" id="fig|243090.15.peg.2078"/>
<dbReference type="SUPFAM" id="SSF82689">
    <property type="entry name" value="Mechanosensitive channel protein MscS (YggB), C-terminal domain"/>
    <property type="match status" value="1"/>
</dbReference>